<feature type="compositionally biased region" description="Basic and acidic residues" evidence="1">
    <location>
        <begin position="22"/>
        <end position="31"/>
    </location>
</feature>
<keyword evidence="3" id="KW-1185">Reference proteome</keyword>
<organism evidence="2 3">
    <name type="scientific">Haloarcula quadrata</name>
    <dbReference type="NCBI Taxonomy" id="182779"/>
    <lineage>
        <taxon>Archaea</taxon>
        <taxon>Methanobacteriati</taxon>
        <taxon>Methanobacteriota</taxon>
        <taxon>Stenosarchaea group</taxon>
        <taxon>Halobacteria</taxon>
        <taxon>Halobacteriales</taxon>
        <taxon>Haloarculaceae</taxon>
        <taxon>Haloarcula</taxon>
    </lineage>
</organism>
<dbReference type="EMBL" id="RBWW01000001">
    <property type="protein sequence ID" value="RKS81822.1"/>
    <property type="molecule type" value="Genomic_DNA"/>
</dbReference>
<reference evidence="2 3" key="1">
    <citation type="submission" date="2018-10" db="EMBL/GenBank/DDBJ databases">
        <title>Genomic Encyclopedia of Archaeal and Bacterial Type Strains, Phase II (KMG-II): from individual species to whole genera.</title>
        <authorList>
            <person name="Goeker M."/>
        </authorList>
    </citation>
    <scope>NUCLEOTIDE SEQUENCE [LARGE SCALE GENOMIC DNA]</scope>
    <source>
        <strain evidence="2 3">DSM 11927</strain>
    </source>
</reference>
<name>A0A495R3J7_9EURY</name>
<evidence type="ECO:0000256" key="1">
    <source>
        <dbReference type="SAM" id="MobiDB-lite"/>
    </source>
</evidence>
<feature type="region of interest" description="Disordered" evidence="1">
    <location>
        <begin position="1"/>
        <end position="93"/>
    </location>
</feature>
<gene>
    <name evidence="2" type="ORF">BDK61_1117</name>
</gene>
<dbReference type="AlphaFoldDB" id="A0A495R3J7"/>
<accession>A0A495R3J7</accession>
<dbReference type="Proteomes" id="UP000268233">
    <property type="component" value="Unassembled WGS sequence"/>
</dbReference>
<sequence>MSESSSLRPRIAGRLQSSAEQAIKRPVREAVQEALANAAQTGGGNAEPGKAATTASRRAKTDLSDSTDADQSMSSAGDNKPVGSRSGSSSRLRSRRTLAFGLVALGAYLSRRRRSASGET</sequence>
<proteinExistence type="predicted"/>
<protein>
    <submittedName>
        <fullName evidence="2">Uncharacterized protein</fullName>
    </submittedName>
</protein>
<feature type="compositionally biased region" description="Polar residues" evidence="1">
    <location>
        <begin position="64"/>
        <end position="77"/>
    </location>
</feature>
<comment type="caution">
    <text evidence="2">The sequence shown here is derived from an EMBL/GenBank/DDBJ whole genome shotgun (WGS) entry which is preliminary data.</text>
</comment>
<evidence type="ECO:0000313" key="3">
    <source>
        <dbReference type="Proteomes" id="UP000268233"/>
    </source>
</evidence>
<dbReference type="RefSeq" id="WP_007188704.1">
    <property type="nucleotide sequence ID" value="NZ_RBWW01000001.1"/>
</dbReference>
<evidence type="ECO:0000313" key="2">
    <source>
        <dbReference type="EMBL" id="RKS81822.1"/>
    </source>
</evidence>